<reference evidence="1 2" key="1">
    <citation type="submission" date="2019-02" db="EMBL/GenBank/DDBJ databases">
        <title>Deep-cultivation of Planctomycetes and their phenomic and genomic characterization uncovers novel biology.</title>
        <authorList>
            <person name="Wiegand S."/>
            <person name="Jogler M."/>
            <person name="Boedeker C."/>
            <person name="Pinto D."/>
            <person name="Vollmers J."/>
            <person name="Rivas-Marin E."/>
            <person name="Kohn T."/>
            <person name="Peeters S.H."/>
            <person name="Heuer A."/>
            <person name="Rast P."/>
            <person name="Oberbeckmann S."/>
            <person name="Bunk B."/>
            <person name="Jeske O."/>
            <person name="Meyerdierks A."/>
            <person name="Storesund J.E."/>
            <person name="Kallscheuer N."/>
            <person name="Luecker S."/>
            <person name="Lage O.M."/>
            <person name="Pohl T."/>
            <person name="Merkel B.J."/>
            <person name="Hornburger P."/>
            <person name="Mueller R.-W."/>
            <person name="Bruemmer F."/>
            <person name="Labrenz M."/>
            <person name="Spormann A.M."/>
            <person name="Op Den Camp H."/>
            <person name="Overmann J."/>
            <person name="Amann R."/>
            <person name="Jetten M.S.M."/>
            <person name="Mascher T."/>
            <person name="Medema M.H."/>
            <person name="Devos D.P."/>
            <person name="Kaster A.-K."/>
            <person name="Ovreas L."/>
            <person name="Rohde M."/>
            <person name="Galperin M.Y."/>
            <person name="Jogler C."/>
        </authorList>
    </citation>
    <scope>NUCLEOTIDE SEQUENCE [LARGE SCALE GENOMIC DNA]</scope>
    <source>
        <strain evidence="1 2">CA13</strain>
    </source>
</reference>
<protein>
    <submittedName>
        <fullName evidence="1">Uncharacterized protein</fullName>
    </submittedName>
</protein>
<accession>A0A5C5ZCA8</accession>
<keyword evidence="2" id="KW-1185">Reference proteome</keyword>
<dbReference type="EMBL" id="SJPJ01000001">
    <property type="protein sequence ID" value="TWT85049.1"/>
    <property type="molecule type" value="Genomic_DNA"/>
</dbReference>
<proteinExistence type="predicted"/>
<evidence type="ECO:0000313" key="1">
    <source>
        <dbReference type="EMBL" id="TWT85049.1"/>
    </source>
</evidence>
<gene>
    <name evidence="1" type="ORF">CA13_65310</name>
</gene>
<dbReference type="AlphaFoldDB" id="A0A5C5ZCA8"/>
<dbReference type="Proteomes" id="UP000315010">
    <property type="component" value="Unassembled WGS sequence"/>
</dbReference>
<sequence>MLRLDDKVPPIITLGGNVHSNPSYRGPFRFWVGGTQLKSDAWPYQRRSLLGVGAMPLKRDHVEKHRTRHILMGILKMPIHSPFRLSESQN</sequence>
<evidence type="ECO:0000313" key="2">
    <source>
        <dbReference type="Proteomes" id="UP000315010"/>
    </source>
</evidence>
<comment type="caution">
    <text evidence="1">The sequence shown here is derived from an EMBL/GenBank/DDBJ whole genome shotgun (WGS) entry which is preliminary data.</text>
</comment>
<name>A0A5C5ZCA8_9BACT</name>
<organism evidence="1 2">
    <name type="scientific">Novipirellula herctigrandis</name>
    <dbReference type="NCBI Taxonomy" id="2527986"/>
    <lineage>
        <taxon>Bacteria</taxon>
        <taxon>Pseudomonadati</taxon>
        <taxon>Planctomycetota</taxon>
        <taxon>Planctomycetia</taxon>
        <taxon>Pirellulales</taxon>
        <taxon>Pirellulaceae</taxon>
        <taxon>Novipirellula</taxon>
    </lineage>
</organism>